<evidence type="ECO:0008006" key="3">
    <source>
        <dbReference type="Google" id="ProtNLM"/>
    </source>
</evidence>
<reference evidence="1 2" key="1">
    <citation type="submission" date="2018-09" db="EMBL/GenBank/DDBJ databases">
        <authorList>
            <person name="Zhu H."/>
        </authorList>
    </citation>
    <scope>NUCLEOTIDE SEQUENCE [LARGE SCALE GENOMIC DNA]</scope>
    <source>
        <strain evidence="1 2">K2R01-6</strain>
    </source>
</reference>
<protein>
    <recommendedName>
        <fullName evidence="3">MmcQ/YjbR family DNA-binding protein</fullName>
    </recommendedName>
</protein>
<dbReference type="Proteomes" id="UP000286100">
    <property type="component" value="Unassembled WGS sequence"/>
</dbReference>
<evidence type="ECO:0000313" key="1">
    <source>
        <dbReference type="EMBL" id="RJF85836.1"/>
    </source>
</evidence>
<comment type="caution">
    <text evidence="1">The sequence shown here is derived from an EMBL/GenBank/DDBJ whole genome shotgun (WGS) entry which is preliminary data.</text>
</comment>
<gene>
    <name evidence="1" type="ORF">D3876_18360</name>
</gene>
<name>A0A418W714_9SPHN</name>
<sequence>MSFEWDAAIAFAMTLPGVTMGTGARGSISPQVRGQQIVSQGRAPGTYVLRATREEIEILKQTDPACFWQTPQYEGWPCVLVNAGAADPERMRILIERAWWDRASNNQRAERGGERP</sequence>
<accession>A0A418W714</accession>
<dbReference type="OrthoDB" id="954305at2"/>
<organism evidence="1 2">
    <name type="scientific">Sphingomonas cavernae</name>
    <dbReference type="NCBI Taxonomy" id="2320861"/>
    <lineage>
        <taxon>Bacteria</taxon>
        <taxon>Pseudomonadati</taxon>
        <taxon>Pseudomonadota</taxon>
        <taxon>Alphaproteobacteria</taxon>
        <taxon>Sphingomonadales</taxon>
        <taxon>Sphingomonadaceae</taxon>
        <taxon>Sphingomonas</taxon>
    </lineage>
</organism>
<dbReference type="RefSeq" id="WP_119764971.1">
    <property type="nucleotide sequence ID" value="NZ_QYUM01000004.1"/>
</dbReference>
<proteinExistence type="predicted"/>
<keyword evidence="2" id="KW-1185">Reference proteome</keyword>
<dbReference type="AlphaFoldDB" id="A0A418W714"/>
<dbReference type="EMBL" id="QYUM01000004">
    <property type="protein sequence ID" value="RJF85836.1"/>
    <property type="molecule type" value="Genomic_DNA"/>
</dbReference>
<evidence type="ECO:0000313" key="2">
    <source>
        <dbReference type="Proteomes" id="UP000286100"/>
    </source>
</evidence>